<dbReference type="AlphaFoldDB" id="A0A067RUE6"/>
<reference evidence="1 2" key="1">
    <citation type="journal article" date="2014" name="Nat. Commun.">
        <title>Molecular traces of alternative social organization in a termite genome.</title>
        <authorList>
            <person name="Terrapon N."/>
            <person name="Li C."/>
            <person name="Robertson H.M."/>
            <person name="Ji L."/>
            <person name="Meng X."/>
            <person name="Booth W."/>
            <person name="Chen Z."/>
            <person name="Childers C.P."/>
            <person name="Glastad K.M."/>
            <person name="Gokhale K."/>
            <person name="Gowin J."/>
            <person name="Gronenberg W."/>
            <person name="Hermansen R.A."/>
            <person name="Hu H."/>
            <person name="Hunt B.G."/>
            <person name="Huylmans A.K."/>
            <person name="Khalil S.M."/>
            <person name="Mitchell R.D."/>
            <person name="Munoz-Torres M.C."/>
            <person name="Mustard J.A."/>
            <person name="Pan H."/>
            <person name="Reese J.T."/>
            <person name="Scharf M.E."/>
            <person name="Sun F."/>
            <person name="Vogel H."/>
            <person name="Xiao J."/>
            <person name="Yang W."/>
            <person name="Yang Z."/>
            <person name="Yang Z."/>
            <person name="Zhou J."/>
            <person name="Zhu J."/>
            <person name="Brent C.S."/>
            <person name="Elsik C.G."/>
            <person name="Goodisman M.A."/>
            <person name="Liberles D.A."/>
            <person name="Roe R.M."/>
            <person name="Vargo E.L."/>
            <person name="Vilcinskas A."/>
            <person name="Wang J."/>
            <person name="Bornberg-Bauer E."/>
            <person name="Korb J."/>
            <person name="Zhang G."/>
            <person name="Liebig J."/>
        </authorList>
    </citation>
    <scope>NUCLEOTIDE SEQUENCE [LARGE SCALE GENOMIC DNA]</scope>
    <source>
        <tissue evidence="1">Whole organism</tissue>
    </source>
</reference>
<keyword evidence="2" id="KW-1185">Reference proteome</keyword>
<accession>A0A067RUE6</accession>
<name>A0A067RUE6_ZOONE</name>
<dbReference type="EMBL" id="KK852460">
    <property type="protein sequence ID" value="KDR23464.1"/>
    <property type="molecule type" value="Genomic_DNA"/>
</dbReference>
<dbReference type="OMA" id="DREYHTS"/>
<evidence type="ECO:0000313" key="1">
    <source>
        <dbReference type="EMBL" id="KDR23464.1"/>
    </source>
</evidence>
<dbReference type="InterPro" id="IPR006631">
    <property type="entry name" value="DM4_12"/>
</dbReference>
<proteinExistence type="predicted"/>
<organism evidence="1 2">
    <name type="scientific">Zootermopsis nevadensis</name>
    <name type="common">Dampwood termite</name>
    <dbReference type="NCBI Taxonomy" id="136037"/>
    <lineage>
        <taxon>Eukaryota</taxon>
        <taxon>Metazoa</taxon>
        <taxon>Ecdysozoa</taxon>
        <taxon>Arthropoda</taxon>
        <taxon>Hexapoda</taxon>
        <taxon>Insecta</taxon>
        <taxon>Pterygota</taxon>
        <taxon>Neoptera</taxon>
        <taxon>Polyneoptera</taxon>
        <taxon>Dictyoptera</taxon>
        <taxon>Blattodea</taxon>
        <taxon>Blattoidea</taxon>
        <taxon>Termitoidae</taxon>
        <taxon>Termopsidae</taxon>
        <taxon>Zootermopsis</taxon>
    </lineage>
</organism>
<dbReference type="Pfam" id="PF07841">
    <property type="entry name" value="DM4_12"/>
    <property type="match status" value="1"/>
</dbReference>
<dbReference type="eggNOG" id="ENOG502S4YR">
    <property type="taxonomic scope" value="Eukaryota"/>
</dbReference>
<dbReference type="SMART" id="SM00718">
    <property type="entry name" value="DM4_12"/>
    <property type="match status" value="1"/>
</dbReference>
<dbReference type="PANTHER" id="PTHR21398:SF21">
    <property type="entry name" value="AGAP004005-PA"/>
    <property type="match status" value="1"/>
</dbReference>
<sequence>MTMGIVMKFTYQLPTNATVFTNPYSVIQKRSTQMKTRWDMYSKLEATVDRMDLDGRACVLRAICEAADTTLRYNGLVGEMLHVLLTPSTTMEKPRSYSDREYHAAERLGTEISESCHLLYPECNIGLLDLISKTEFQENVMSTG</sequence>
<dbReference type="PANTHER" id="PTHR21398">
    <property type="entry name" value="AGAP007094-PA"/>
    <property type="match status" value="1"/>
</dbReference>
<gene>
    <name evidence="1" type="ORF">L798_08666</name>
</gene>
<protein>
    <submittedName>
        <fullName evidence="1">Uncharacterized protein</fullName>
    </submittedName>
</protein>
<dbReference type="Proteomes" id="UP000027135">
    <property type="component" value="Unassembled WGS sequence"/>
</dbReference>
<dbReference type="InParanoid" id="A0A067RUE6"/>
<evidence type="ECO:0000313" key="2">
    <source>
        <dbReference type="Proteomes" id="UP000027135"/>
    </source>
</evidence>